<protein>
    <submittedName>
        <fullName evidence="3">Uncharacterized protein</fullName>
    </submittedName>
</protein>
<dbReference type="AlphaFoldDB" id="A0A8S2QYR3"/>
<evidence type="ECO:0000313" key="3">
    <source>
        <dbReference type="EMBL" id="CAF4121281.1"/>
    </source>
</evidence>
<evidence type="ECO:0000313" key="4">
    <source>
        <dbReference type="Proteomes" id="UP000682733"/>
    </source>
</evidence>
<comment type="caution">
    <text evidence="3">The sequence shown here is derived from an EMBL/GenBank/DDBJ whole genome shotgun (WGS) entry which is preliminary data.</text>
</comment>
<feature type="region of interest" description="Disordered" evidence="1">
    <location>
        <begin position="317"/>
        <end position="386"/>
    </location>
</feature>
<accession>A0A8S2QYR3</accession>
<dbReference type="Proteomes" id="UP000677228">
    <property type="component" value="Unassembled WGS sequence"/>
</dbReference>
<feature type="non-terminal residue" evidence="3">
    <location>
        <position position="386"/>
    </location>
</feature>
<gene>
    <name evidence="2" type="ORF">OVA965_LOCUS29063</name>
    <name evidence="3" type="ORF">TMI583_LOCUS29830</name>
</gene>
<dbReference type="Proteomes" id="UP000682733">
    <property type="component" value="Unassembled WGS sequence"/>
</dbReference>
<feature type="region of interest" description="Disordered" evidence="1">
    <location>
        <begin position="1"/>
        <end position="32"/>
    </location>
</feature>
<evidence type="ECO:0000313" key="2">
    <source>
        <dbReference type="EMBL" id="CAF1312816.1"/>
    </source>
</evidence>
<organism evidence="3 4">
    <name type="scientific">Didymodactylos carnosus</name>
    <dbReference type="NCBI Taxonomy" id="1234261"/>
    <lineage>
        <taxon>Eukaryota</taxon>
        <taxon>Metazoa</taxon>
        <taxon>Spiralia</taxon>
        <taxon>Gnathifera</taxon>
        <taxon>Rotifera</taxon>
        <taxon>Eurotatoria</taxon>
        <taxon>Bdelloidea</taxon>
        <taxon>Philodinida</taxon>
        <taxon>Philodinidae</taxon>
        <taxon>Didymodactylos</taxon>
    </lineage>
</organism>
<name>A0A8S2QYR3_9BILA</name>
<evidence type="ECO:0000256" key="1">
    <source>
        <dbReference type="SAM" id="MobiDB-lite"/>
    </source>
</evidence>
<sequence length="386" mass="44418">MSTPIRDNDLNDDDVEIINTSNDSTPPAVGSNRISYDPYTTPQNKIKLLVPNSNSVRRKLKFDIADTPESNRKKLKRIHEYIQQTEEPNGHLQPALEFQIQPMNMAPVLTTAVVAEPTAVATRRSLNAIDEDQRRALIRDLPNWMMPQGKPKKMSIVPVARKSTAAIPAFSSFRNRPLPPCPNARNYSSFRNRPNTGNYFSTTIMHHEPLHTNRIRQRTFYNKSFYQRPPTLRNQQRSVFQRGTSSNFNSYTDISNYIPPRPLRTYAPPLTSSQDVAPRLAHTKGLYKHTKNKFIRTSYARTVHERQQTTLQPLMSINPYDILRPPDDIEMDDITSSPTEARKARLPKRNSPPHPSLRPQINDYSHRRTQSTRNIEKQSDGNNTRQ</sequence>
<dbReference type="EMBL" id="CAJNOK010020223">
    <property type="protein sequence ID" value="CAF1312816.1"/>
    <property type="molecule type" value="Genomic_DNA"/>
</dbReference>
<reference evidence="3" key="1">
    <citation type="submission" date="2021-02" db="EMBL/GenBank/DDBJ databases">
        <authorList>
            <person name="Nowell W R."/>
        </authorList>
    </citation>
    <scope>NUCLEOTIDE SEQUENCE</scope>
</reference>
<dbReference type="EMBL" id="CAJOBA010041818">
    <property type="protein sequence ID" value="CAF4121281.1"/>
    <property type="molecule type" value="Genomic_DNA"/>
</dbReference>
<proteinExistence type="predicted"/>